<sequence length="657" mass="71989" precursor="true">MSSMTRISLYGLTFLASTVLSASGPLVAQPDGVAAARQQMVATVPSQIGQTVERWKFLTSNDRMDFDSYAGFALAYPEFPRMDVIRARAEQALESGAPSSEALVAYFDRNPPRTNPARARYAIALAGLQRPEAFDVARAAWRGGDMSTPAEAYMLGLFGSRLTPEDHDARMAALLWQGKADAAARHMVNVSPAYRDLAMARLSILQGTDPSSAGLRVPAEARNDPGYVYNLARHYRTSGRLPQAIDLLASRPAFAGLPFDAEDYVTEALRIARGAGARPAAQIAAKVDDLFAPGADISGMSYRLRDDYTSLMWLGGTKALWTLGDGNSAAPLFYRYGAAARTPQTRSKGFYWAGLASSRAGDRAEAQRYWEMAAQYPEYFYGLLALERLGRPTPAFGTATPAQPTPEQRAAFRSNPLALAVRELAKGGSDWRTERYFFTELAGWADDAGELQLVAELAQELRLPELAVVIGRAAPEKEIAGFERVGFPVVSQPGGTDFTIVHAIARQESEFDQDRISHAGARGLMQLMPGTAREQAGMLSMSYNYGNLTGDPQYNIRLGDAYFARMMDYYGGSYPLAVAAYNAGPGNVNKWLRANGDPRNGSVEWLRWIEEIPIFETKNYVQRVIENAVVYERMYPDRVRYGQPKGISQFLGKSSPG</sequence>
<comment type="similarity">
    <text evidence="2">Belongs to the virb1 family.</text>
</comment>
<dbReference type="PANTHER" id="PTHR37423">
    <property type="entry name" value="SOLUBLE LYTIC MUREIN TRANSGLYCOSYLASE-RELATED"/>
    <property type="match status" value="1"/>
</dbReference>
<dbReference type="InterPro" id="IPR008258">
    <property type="entry name" value="Transglycosylase_SLT_dom_1"/>
</dbReference>
<evidence type="ECO:0000259" key="5">
    <source>
        <dbReference type="Pfam" id="PF01464"/>
    </source>
</evidence>
<dbReference type="RefSeq" id="WP_047806302.1">
    <property type="nucleotide sequence ID" value="NZ_CP011805.1"/>
</dbReference>
<dbReference type="AlphaFoldDB" id="A0A0G3X9G8"/>
<evidence type="ECO:0000313" key="6">
    <source>
        <dbReference type="EMBL" id="AKM07271.1"/>
    </source>
</evidence>
<dbReference type="CDD" id="cd13401">
    <property type="entry name" value="Slt70-like"/>
    <property type="match status" value="1"/>
</dbReference>
<dbReference type="OrthoDB" id="9815002at2"/>
<name>A0A0G3X9G8_9SPHN</name>
<dbReference type="SUPFAM" id="SSF48435">
    <property type="entry name" value="Bacterial muramidases"/>
    <property type="match status" value="1"/>
</dbReference>
<dbReference type="InterPro" id="IPR023346">
    <property type="entry name" value="Lysozyme-like_dom_sf"/>
</dbReference>
<evidence type="ECO:0000256" key="1">
    <source>
        <dbReference type="ARBA" id="ARBA00007734"/>
    </source>
</evidence>
<feature type="chain" id="PRO_5002562017" evidence="4">
    <location>
        <begin position="29"/>
        <end position="657"/>
    </location>
</feature>
<feature type="domain" description="Transglycosylase SLT" evidence="5">
    <location>
        <begin position="497"/>
        <end position="597"/>
    </location>
</feature>
<evidence type="ECO:0000256" key="4">
    <source>
        <dbReference type="SAM" id="SignalP"/>
    </source>
</evidence>
<dbReference type="GO" id="GO:0004553">
    <property type="term" value="F:hydrolase activity, hydrolyzing O-glycosyl compounds"/>
    <property type="evidence" value="ECO:0007669"/>
    <property type="project" value="InterPro"/>
</dbReference>
<dbReference type="EMBL" id="CP011805">
    <property type="protein sequence ID" value="AKM07271.1"/>
    <property type="molecule type" value="Genomic_DNA"/>
</dbReference>
<dbReference type="STRING" id="543877.AM2010_1197"/>
<evidence type="ECO:0000256" key="2">
    <source>
        <dbReference type="ARBA" id="ARBA00009387"/>
    </source>
</evidence>
<dbReference type="Gene3D" id="1.10.530.10">
    <property type="match status" value="1"/>
</dbReference>
<reference evidence="6 7" key="1">
    <citation type="submission" date="2015-06" db="EMBL/GenBank/DDBJ databases">
        <authorList>
            <person name="Kim K.M."/>
        </authorList>
    </citation>
    <scope>NUCLEOTIDE SEQUENCE [LARGE SCALE GENOMIC DNA]</scope>
    <source>
        <strain evidence="6 7">KCTC 22370</strain>
    </source>
</reference>
<proteinExistence type="inferred from homology"/>
<keyword evidence="7" id="KW-1185">Reference proteome</keyword>
<dbReference type="PANTHER" id="PTHR37423:SF2">
    <property type="entry name" value="MEMBRANE-BOUND LYTIC MUREIN TRANSGLYCOSYLASE C"/>
    <property type="match status" value="1"/>
</dbReference>
<accession>A0A0G3X9G8</accession>
<dbReference type="GO" id="GO:0042597">
    <property type="term" value="C:periplasmic space"/>
    <property type="evidence" value="ECO:0007669"/>
    <property type="project" value="InterPro"/>
</dbReference>
<dbReference type="InterPro" id="IPR008939">
    <property type="entry name" value="Lytic_TGlycosylase_superhlx_U"/>
</dbReference>
<evidence type="ECO:0000313" key="7">
    <source>
        <dbReference type="Proteomes" id="UP000037643"/>
    </source>
</evidence>
<dbReference type="Pfam" id="PF01464">
    <property type="entry name" value="SLT"/>
    <property type="match status" value="1"/>
</dbReference>
<feature type="signal peptide" evidence="4">
    <location>
        <begin position="1"/>
        <end position="28"/>
    </location>
</feature>
<evidence type="ECO:0000256" key="3">
    <source>
        <dbReference type="ARBA" id="ARBA00022729"/>
    </source>
</evidence>
<gene>
    <name evidence="6" type="ORF">AM2010_1197</name>
</gene>
<organism evidence="6 7">
    <name type="scientific">Pelagerythrobacter marensis</name>
    <dbReference type="NCBI Taxonomy" id="543877"/>
    <lineage>
        <taxon>Bacteria</taxon>
        <taxon>Pseudomonadati</taxon>
        <taxon>Pseudomonadota</taxon>
        <taxon>Alphaproteobacteria</taxon>
        <taxon>Sphingomonadales</taxon>
        <taxon>Erythrobacteraceae</taxon>
        <taxon>Pelagerythrobacter</taxon>
    </lineage>
</organism>
<protein>
    <submittedName>
        <fullName evidence="6">Transglycosylase</fullName>
    </submittedName>
</protein>
<dbReference type="Proteomes" id="UP000037643">
    <property type="component" value="Chromosome"/>
</dbReference>
<keyword evidence="3 4" id="KW-0732">Signal</keyword>
<dbReference type="SUPFAM" id="SSF53955">
    <property type="entry name" value="Lysozyme-like"/>
    <property type="match status" value="1"/>
</dbReference>
<dbReference type="Gene3D" id="1.25.20.10">
    <property type="entry name" value="Bacterial muramidases"/>
    <property type="match status" value="1"/>
</dbReference>
<dbReference type="PATRIC" id="fig|543877.4.peg.1214"/>
<dbReference type="KEGG" id="amx:AM2010_1197"/>
<comment type="similarity">
    <text evidence="1">Belongs to the transglycosylase Slt family.</text>
</comment>